<comment type="caution">
    <text evidence="2">The sequence shown here is derived from an EMBL/GenBank/DDBJ whole genome shotgun (WGS) entry which is preliminary data.</text>
</comment>
<evidence type="ECO:0000256" key="1">
    <source>
        <dbReference type="SAM" id="MobiDB-lite"/>
    </source>
</evidence>
<keyword evidence="3" id="KW-1185">Reference proteome</keyword>
<gene>
    <name evidence="2" type="ORF">E2562_017734</name>
</gene>
<feature type="region of interest" description="Disordered" evidence="1">
    <location>
        <begin position="1"/>
        <end position="102"/>
    </location>
</feature>
<dbReference type="Proteomes" id="UP000479710">
    <property type="component" value="Unassembled WGS sequence"/>
</dbReference>
<feature type="compositionally biased region" description="Low complexity" evidence="1">
    <location>
        <begin position="13"/>
        <end position="26"/>
    </location>
</feature>
<evidence type="ECO:0000313" key="2">
    <source>
        <dbReference type="EMBL" id="KAF0892771.1"/>
    </source>
</evidence>
<accession>A0A6G1BYC4</accession>
<feature type="compositionally biased region" description="Low complexity" evidence="1">
    <location>
        <begin position="36"/>
        <end position="52"/>
    </location>
</feature>
<reference evidence="2 3" key="1">
    <citation type="submission" date="2019-11" db="EMBL/GenBank/DDBJ databases">
        <title>Whole genome sequence of Oryza granulata.</title>
        <authorList>
            <person name="Li W."/>
        </authorList>
    </citation>
    <scope>NUCLEOTIDE SEQUENCE [LARGE SCALE GENOMIC DNA]</scope>
    <source>
        <strain evidence="3">cv. Menghai</strain>
        <tissue evidence="2">Leaf</tissue>
    </source>
</reference>
<sequence>MEAEPQSIPNPQSSTLCSSFATSSPSYQGHSAPHAPRITLTSPTTTRSPSWRACAPLSHASVPPLLEPRPGAGFEYSTQRSALTPRQCYEPQGEGHPLDTAA</sequence>
<evidence type="ECO:0000313" key="3">
    <source>
        <dbReference type="Proteomes" id="UP000479710"/>
    </source>
</evidence>
<organism evidence="2 3">
    <name type="scientific">Oryza meyeriana var. granulata</name>
    <dbReference type="NCBI Taxonomy" id="110450"/>
    <lineage>
        <taxon>Eukaryota</taxon>
        <taxon>Viridiplantae</taxon>
        <taxon>Streptophyta</taxon>
        <taxon>Embryophyta</taxon>
        <taxon>Tracheophyta</taxon>
        <taxon>Spermatophyta</taxon>
        <taxon>Magnoliopsida</taxon>
        <taxon>Liliopsida</taxon>
        <taxon>Poales</taxon>
        <taxon>Poaceae</taxon>
        <taxon>BOP clade</taxon>
        <taxon>Oryzoideae</taxon>
        <taxon>Oryzeae</taxon>
        <taxon>Oryzinae</taxon>
        <taxon>Oryza</taxon>
        <taxon>Oryza meyeriana</taxon>
    </lineage>
</organism>
<dbReference type="EMBL" id="SPHZ02000011">
    <property type="protein sequence ID" value="KAF0892771.1"/>
    <property type="molecule type" value="Genomic_DNA"/>
</dbReference>
<name>A0A6G1BYC4_9ORYZ</name>
<dbReference type="AlphaFoldDB" id="A0A6G1BYC4"/>
<protein>
    <submittedName>
        <fullName evidence="2">Uncharacterized protein</fullName>
    </submittedName>
</protein>
<proteinExistence type="predicted"/>